<proteinExistence type="predicted"/>
<dbReference type="PRINTS" id="PR00040">
    <property type="entry name" value="HTHMERR"/>
</dbReference>
<protein>
    <submittedName>
        <fullName evidence="3">MerR family transcriptional regulator</fullName>
    </submittedName>
</protein>
<dbReference type="PANTHER" id="PTHR30204">
    <property type="entry name" value="REDOX-CYCLING DRUG-SENSING TRANSCRIPTIONAL ACTIVATOR SOXR"/>
    <property type="match status" value="1"/>
</dbReference>
<evidence type="ECO:0000313" key="3">
    <source>
        <dbReference type="EMBL" id="OAJ94770.1"/>
    </source>
</evidence>
<dbReference type="InterPro" id="IPR009061">
    <property type="entry name" value="DNA-bd_dom_put_sf"/>
</dbReference>
<dbReference type="RefSeq" id="WP_049845920.1">
    <property type="nucleotide sequence ID" value="NZ_LLEI02000021.1"/>
</dbReference>
<dbReference type="GO" id="GO:0003677">
    <property type="term" value="F:DNA binding"/>
    <property type="evidence" value="ECO:0007669"/>
    <property type="project" value="UniProtKB-KW"/>
</dbReference>
<dbReference type="Pfam" id="PF13411">
    <property type="entry name" value="MerR_1"/>
    <property type="match status" value="1"/>
</dbReference>
<sequence>MLTVTQLAKKFGISRTTLLYYEREGLLYPSLRTASGYRQYGQKEIDRLSKIISYRAFGVPVQEISTLLDNNSEKEREQILRGQFSSLGEEIQRLKKQQAAIVVMLRAPSLVSEKPITKEQWTEVMRTSGLNEDDMHEWHKQFELLDPENHQNFLESLGIEEEEINRIRCWSKAHQSK</sequence>
<feature type="domain" description="HTH merR-type" evidence="2">
    <location>
        <begin position="1"/>
        <end position="70"/>
    </location>
</feature>
<keyword evidence="1" id="KW-0238">DNA-binding</keyword>
<dbReference type="EMBL" id="LLEI02000021">
    <property type="protein sequence ID" value="OAJ94770.1"/>
    <property type="molecule type" value="Genomic_DNA"/>
</dbReference>
<dbReference type="SUPFAM" id="SSF46955">
    <property type="entry name" value="Putative DNA-binding domain"/>
    <property type="match status" value="1"/>
</dbReference>
<dbReference type="InterPro" id="IPR000551">
    <property type="entry name" value="MerR-type_HTH_dom"/>
</dbReference>
<dbReference type="SMART" id="SM00422">
    <property type="entry name" value="HTH_MERR"/>
    <property type="match status" value="1"/>
</dbReference>
<dbReference type="AlphaFoldDB" id="A0A177Y1Q3"/>
<dbReference type="PANTHER" id="PTHR30204:SF90">
    <property type="entry name" value="HTH-TYPE TRANSCRIPTIONAL ACTIVATOR MTA"/>
    <property type="match status" value="1"/>
</dbReference>
<reference evidence="3 4" key="1">
    <citation type="journal article" date="2016" name="Syst. Appl. Microbiol.">
        <title>Vibrio bivalvicida sp. nov., a novel larval pathogen for bivalve molluscs reared in a hatchery.</title>
        <authorList>
            <person name="Dubert J."/>
            <person name="Romalde J.L."/>
            <person name="Prado S."/>
            <person name="Barja J.L."/>
        </authorList>
    </citation>
    <scope>NUCLEOTIDE SEQUENCE [LARGE SCALE GENOMIC DNA]</scope>
    <source>
        <strain evidence="3 4">605</strain>
    </source>
</reference>
<dbReference type="Proteomes" id="UP000078406">
    <property type="component" value="Unassembled WGS sequence"/>
</dbReference>
<dbReference type="PROSITE" id="PS50937">
    <property type="entry name" value="HTH_MERR_2"/>
    <property type="match status" value="1"/>
</dbReference>
<evidence type="ECO:0000313" key="4">
    <source>
        <dbReference type="Proteomes" id="UP000078406"/>
    </source>
</evidence>
<evidence type="ECO:0000259" key="2">
    <source>
        <dbReference type="PROSITE" id="PS50937"/>
    </source>
</evidence>
<comment type="caution">
    <text evidence="3">The sequence shown here is derived from an EMBL/GenBank/DDBJ whole genome shotgun (WGS) entry which is preliminary data.</text>
</comment>
<dbReference type="GO" id="GO:0003700">
    <property type="term" value="F:DNA-binding transcription factor activity"/>
    <property type="evidence" value="ECO:0007669"/>
    <property type="project" value="InterPro"/>
</dbReference>
<gene>
    <name evidence="3" type="ORF">APB76_05670</name>
</gene>
<name>A0A177Y1Q3_9VIBR</name>
<dbReference type="Gene3D" id="1.10.1660.10">
    <property type="match status" value="1"/>
</dbReference>
<evidence type="ECO:0000256" key="1">
    <source>
        <dbReference type="ARBA" id="ARBA00023125"/>
    </source>
</evidence>
<accession>A0A177Y1Q3</accession>
<dbReference type="InterPro" id="IPR047057">
    <property type="entry name" value="MerR_fam"/>
</dbReference>
<organism evidence="3 4">
    <name type="scientific">Vibrio bivalvicida</name>
    <dbReference type="NCBI Taxonomy" id="1276888"/>
    <lineage>
        <taxon>Bacteria</taxon>
        <taxon>Pseudomonadati</taxon>
        <taxon>Pseudomonadota</taxon>
        <taxon>Gammaproteobacteria</taxon>
        <taxon>Vibrionales</taxon>
        <taxon>Vibrionaceae</taxon>
        <taxon>Vibrio</taxon>
        <taxon>Vibrio oreintalis group</taxon>
    </lineage>
</organism>